<name>A0AAU9JJF1_9CILI</name>
<dbReference type="AlphaFoldDB" id="A0AAU9JJF1"/>
<reference evidence="1" key="1">
    <citation type="submission" date="2021-09" db="EMBL/GenBank/DDBJ databases">
        <authorList>
            <consortium name="AG Swart"/>
            <person name="Singh M."/>
            <person name="Singh A."/>
            <person name="Seah K."/>
            <person name="Emmerich C."/>
        </authorList>
    </citation>
    <scope>NUCLEOTIDE SEQUENCE</scope>
    <source>
        <strain evidence="1">ATCC30299</strain>
    </source>
</reference>
<sequence length="236" mass="27623">MRGKGQILPAGATIISYWRGQFSINLIKDEWEVICSKPKRKSYKFNDGLFARDFCFWLVQKAIHYWNRIILTQRIEAPPETQPEGPIYYEGWIVDCYRFGMSLNERPLQGIESDMCFECAVIAAAIGMNRTIPVDIFRKNNLGKNQLDLVMSRMGVQCRNLKQKNLNSELNLKKIISSWSWIKIKDRLIFAIAWRMDVSLLKFLIRGEWSLAKLKLWGWKIPLSWRIVQDQEANSS</sequence>
<dbReference type="EMBL" id="CAJZBQ010000039">
    <property type="protein sequence ID" value="CAG9325775.1"/>
    <property type="molecule type" value="Genomic_DNA"/>
</dbReference>
<proteinExistence type="predicted"/>
<evidence type="ECO:0000313" key="2">
    <source>
        <dbReference type="Proteomes" id="UP001162131"/>
    </source>
</evidence>
<organism evidence="1 2">
    <name type="scientific">Blepharisma stoltei</name>
    <dbReference type="NCBI Taxonomy" id="1481888"/>
    <lineage>
        <taxon>Eukaryota</taxon>
        <taxon>Sar</taxon>
        <taxon>Alveolata</taxon>
        <taxon>Ciliophora</taxon>
        <taxon>Postciliodesmatophora</taxon>
        <taxon>Heterotrichea</taxon>
        <taxon>Heterotrichida</taxon>
        <taxon>Blepharismidae</taxon>
        <taxon>Blepharisma</taxon>
    </lineage>
</organism>
<accession>A0AAU9JJF1</accession>
<evidence type="ECO:0000313" key="1">
    <source>
        <dbReference type="EMBL" id="CAG9325775.1"/>
    </source>
</evidence>
<gene>
    <name evidence="1" type="ORF">BSTOLATCC_MIC39826</name>
</gene>
<dbReference type="Proteomes" id="UP001162131">
    <property type="component" value="Unassembled WGS sequence"/>
</dbReference>
<keyword evidence="2" id="KW-1185">Reference proteome</keyword>
<comment type="caution">
    <text evidence="1">The sequence shown here is derived from an EMBL/GenBank/DDBJ whole genome shotgun (WGS) entry which is preliminary data.</text>
</comment>
<protein>
    <submittedName>
        <fullName evidence="1">Uncharacterized protein</fullName>
    </submittedName>
</protein>